<accession>A0A495IVJ4</accession>
<reference evidence="1 2" key="1">
    <citation type="submission" date="2018-10" db="EMBL/GenBank/DDBJ databases">
        <title>Sequencing the genomes of 1000 actinobacteria strains.</title>
        <authorList>
            <person name="Klenk H.-P."/>
        </authorList>
    </citation>
    <scope>NUCLEOTIDE SEQUENCE [LARGE SCALE GENOMIC DNA]</scope>
    <source>
        <strain evidence="1 2">DSM 44343</strain>
    </source>
</reference>
<sequence>MSTTLPLEVRISRLRELANYVGEQPKTSAELSRTLSDRLHRHIDSHTVDRWFAGEALPSLEERTALAVSFGFDGEAAAYLVSDNPDVYTPYALQLENFLLIANNTTGLIALRASEKPMSDKARSALARLANPDNSLDDGV</sequence>
<comment type="caution">
    <text evidence="1">The sequence shown here is derived from an EMBL/GenBank/DDBJ whole genome shotgun (WGS) entry which is preliminary data.</text>
</comment>
<dbReference type="GO" id="GO:0003677">
    <property type="term" value="F:DNA binding"/>
    <property type="evidence" value="ECO:0007669"/>
    <property type="project" value="InterPro"/>
</dbReference>
<dbReference type="AlphaFoldDB" id="A0A495IVJ4"/>
<dbReference type="Proteomes" id="UP000274762">
    <property type="component" value="Unassembled WGS sequence"/>
</dbReference>
<dbReference type="EMBL" id="RBKV01000002">
    <property type="protein sequence ID" value="RKR79889.1"/>
    <property type="molecule type" value="Genomic_DNA"/>
</dbReference>
<dbReference type="RefSeq" id="WP_023960020.1">
    <property type="nucleotide sequence ID" value="NZ_CBCRXS010000021.1"/>
</dbReference>
<evidence type="ECO:0000313" key="2">
    <source>
        <dbReference type="Proteomes" id="UP000274762"/>
    </source>
</evidence>
<dbReference type="InterPro" id="IPR010982">
    <property type="entry name" value="Lambda_DNA-bd_dom_sf"/>
</dbReference>
<evidence type="ECO:0000313" key="1">
    <source>
        <dbReference type="EMBL" id="RKR79889.1"/>
    </source>
</evidence>
<proteinExistence type="predicted"/>
<dbReference type="OrthoDB" id="4542183at2"/>
<dbReference type="Gene3D" id="1.10.260.40">
    <property type="entry name" value="lambda repressor-like DNA-binding domains"/>
    <property type="match status" value="1"/>
</dbReference>
<name>A0A495IVJ4_WILMA</name>
<organism evidence="1 2">
    <name type="scientific">Williamsia marianensis</name>
    <dbReference type="NCBI Taxonomy" id="85044"/>
    <lineage>
        <taxon>Bacteria</taxon>
        <taxon>Bacillati</taxon>
        <taxon>Actinomycetota</taxon>
        <taxon>Actinomycetes</taxon>
        <taxon>Mycobacteriales</taxon>
        <taxon>Nocardiaceae</taxon>
        <taxon>Williamsia</taxon>
    </lineage>
</organism>
<gene>
    <name evidence="1" type="ORF">DFJ75_5032</name>
</gene>
<protein>
    <submittedName>
        <fullName evidence="1">Uncharacterized protein</fullName>
    </submittedName>
</protein>